<dbReference type="GO" id="GO:0001868">
    <property type="term" value="P:regulation of complement activation, lectin pathway"/>
    <property type="evidence" value="ECO:0007669"/>
    <property type="project" value="UniProtKB-ARBA"/>
</dbReference>
<feature type="compositionally biased region" description="Acidic residues" evidence="8">
    <location>
        <begin position="31"/>
        <end position="45"/>
    </location>
</feature>
<name>A0A6P4ZJB6_BRABE</name>
<dbReference type="CDD" id="cd22827">
    <property type="entry name" value="Gal_Rha_Lectin_SUL-I-like"/>
    <property type="match status" value="1"/>
</dbReference>
<dbReference type="GO" id="GO:0010185">
    <property type="term" value="P:regulation of cellular defense response"/>
    <property type="evidence" value="ECO:0007669"/>
    <property type="project" value="UniProtKB-ARBA"/>
</dbReference>
<dbReference type="AlphaFoldDB" id="A0A6P4ZJB6"/>
<dbReference type="Gene3D" id="2.60.120.740">
    <property type="match status" value="1"/>
</dbReference>
<gene>
    <name evidence="11" type="primary">LOC109475075</name>
</gene>
<dbReference type="InterPro" id="IPR008979">
    <property type="entry name" value="Galactose-bd-like_sf"/>
</dbReference>
<evidence type="ECO:0000256" key="3">
    <source>
        <dbReference type="ARBA" id="ARBA00011233"/>
    </source>
</evidence>
<dbReference type="InterPro" id="IPR051941">
    <property type="entry name" value="BG_Antigen-Binding_Lectin"/>
</dbReference>
<dbReference type="OrthoDB" id="547680at2759"/>
<comment type="function">
    <text evidence="1">Acts as a defensive agent. Recognizes blood group fucosylated oligosaccharides including A, B, H and Lewis B-type antigens. Does not recognize Lewis A antigen and has low affinity for monovalent haptens.</text>
</comment>
<dbReference type="Pfam" id="PF02140">
    <property type="entry name" value="SUEL_Lectin"/>
    <property type="match status" value="1"/>
</dbReference>
<dbReference type="InterPro" id="IPR043159">
    <property type="entry name" value="Lectin_gal-bd_sf"/>
</dbReference>
<evidence type="ECO:0000259" key="9">
    <source>
        <dbReference type="PROSITE" id="PS50228"/>
    </source>
</evidence>
<dbReference type="RefSeq" id="XP_019631177.1">
    <property type="nucleotide sequence ID" value="XM_019775618.1"/>
</dbReference>
<dbReference type="SMART" id="SM00607">
    <property type="entry name" value="FTP"/>
    <property type="match status" value="2"/>
</dbReference>
<evidence type="ECO:0000256" key="2">
    <source>
        <dbReference type="ARBA" id="ARBA00010147"/>
    </source>
</evidence>
<evidence type="ECO:0000313" key="11">
    <source>
        <dbReference type="RefSeq" id="XP_019631177.1"/>
    </source>
</evidence>
<feature type="compositionally biased region" description="Acidic residues" evidence="8">
    <location>
        <begin position="117"/>
        <end position="133"/>
    </location>
</feature>
<dbReference type="PANTHER" id="PTHR45713:SF6">
    <property type="entry name" value="F5_8 TYPE C DOMAIN-CONTAINING PROTEIN"/>
    <property type="match status" value="1"/>
</dbReference>
<evidence type="ECO:0000256" key="6">
    <source>
        <dbReference type="ARBA" id="ARBA00022837"/>
    </source>
</evidence>
<keyword evidence="5" id="KW-0430">Lectin</keyword>
<evidence type="ECO:0000256" key="4">
    <source>
        <dbReference type="ARBA" id="ARBA00022723"/>
    </source>
</evidence>
<keyword evidence="10" id="KW-1185">Reference proteome</keyword>
<accession>A0A6P4ZJB6</accession>
<feature type="compositionally biased region" description="Polar residues" evidence="8">
    <location>
        <begin position="165"/>
        <end position="193"/>
    </location>
</feature>
<comment type="similarity">
    <text evidence="2">Belongs to the fucolectin family.</text>
</comment>
<proteinExistence type="inferred from homology"/>
<keyword evidence="4" id="KW-0479">Metal-binding</keyword>
<feature type="domain" description="SUEL-type lectin" evidence="9">
    <location>
        <begin position="474"/>
        <end position="557"/>
    </location>
</feature>
<evidence type="ECO:0000313" key="10">
    <source>
        <dbReference type="Proteomes" id="UP000515135"/>
    </source>
</evidence>
<evidence type="ECO:0000256" key="1">
    <source>
        <dbReference type="ARBA" id="ARBA00002219"/>
    </source>
</evidence>
<sequence length="559" mass="61392">MVHEIKPKCTAQILPPCYLEQPAIPTAHEEPEADTVAPDDCDDDPDSHTYNYVDRGDINKPRQASQDIQAADEEGDTTQPSSDQQSGSHTTNNTNNVPGALQQDNNKEQPANRTEHEETEADPVAPDDCDDDPDSHTYNYVDRDDINNLRQASQDIQAANEEGDTTQPSSDQQGGSHTTNNTNNLPGQDNNKGVNVALDKMAYQTSTNMTYGLYAAVPSRAVDGITSTHMRTGSCTHTEEEDNPAWWVNLGQPYMIERVVIFNRRDCCVERVNPFNIHIGDSKEVIRNPKCGGDHWIEVNKPSVSIPCQGMWGQYAGVRLPGSKRILSLCEVQVFSGVNVAVHKMAYQTSTNMTYGLYAAVPSRAVDGITSTHMRTGSCTHTEEEDNPAWWVNLGQPYMIERVVIFNRRDCCVERVNPFNIHIGDSKEVIRNPKCGGGHWIEVNKPSVSIPCQGMWGQYVGVRLPGSKRILSLCEVQVFSAGETLVISDANYGRTSTSHACPCISNCVTNCSAANSLSIVNDSCQGLQQCAVNASNDVFGDPCTLTLKYLETTYHCAPG</sequence>
<keyword evidence="6" id="KW-0106">Calcium</keyword>
<dbReference type="InterPro" id="IPR006585">
    <property type="entry name" value="FTP1"/>
</dbReference>
<evidence type="ECO:0000256" key="8">
    <source>
        <dbReference type="SAM" id="MobiDB-lite"/>
    </source>
</evidence>
<dbReference type="Proteomes" id="UP000515135">
    <property type="component" value="Unplaced"/>
</dbReference>
<evidence type="ECO:0000256" key="5">
    <source>
        <dbReference type="ARBA" id="ARBA00022734"/>
    </source>
</evidence>
<feature type="compositionally biased region" description="Polar residues" evidence="8">
    <location>
        <begin position="77"/>
        <end position="112"/>
    </location>
</feature>
<protein>
    <submittedName>
        <fullName evidence="11">Uncharacterized protein LOC109475075</fullName>
    </submittedName>
</protein>
<dbReference type="KEGG" id="bbel:109475075"/>
<dbReference type="FunFam" id="2.60.120.260:FF:000105">
    <property type="entry name" value="Sushi, von Willebrand factor type A, EGF and pentraxin domain-containing protein 1"/>
    <property type="match status" value="2"/>
</dbReference>
<keyword evidence="7" id="KW-1015">Disulfide bond</keyword>
<dbReference type="GeneID" id="109475075"/>
<feature type="region of interest" description="Disordered" evidence="8">
    <location>
        <begin position="22"/>
        <end position="193"/>
    </location>
</feature>
<dbReference type="SUPFAM" id="SSF49785">
    <property type="entry name" value="Galactose-binding domain-like"/>
    <property type="match status" value="2"/>
</dbReference>
<dbReference type="InterPro" id="IPR000922">
    <property type="entry name" value="Lectin_gal-bd_dom"/>
</dbReference>
<comment type="subunit">
    <text evidence="3">Homotrimer.</text>
</comment>
<dbReference type="PROSITE" id="PS50228">
    <property type="entry name" value="SUEL_LECTIN"/>
    <property type="match status" value="1"/>
</dbReference>
<dbReference type="Pfam" id="PF22633">
    <property type="entry name" value="F5_F8_type_C_2"/>
    <property type="match status" value="2"/>
</dbReference>
<dbReference type="PANTHER" id="PTHR45713">
    <property type="entry name" value="FTP DOMAIN-CONTAINING PROTEIN"/>
    <property type="match status" value="1"/>
</dbReference>
<dbReference type="GO" id="GO:0046872">
    <property type="term" value="F:metal ion binding"/>
    <property type="evidence" value="ECO:0007669"/>
    <property type="project" value="UniProtKB-KW"/>
</dbReference>
<organism evidence="10 11">
    <name type="scientific">Branchiostoma belcheri</name>
    <name type="common">Amphioxus</name>
    <dbReference type="NCBI Taxonomy" id="7741"/>
    <lineage>
        <taxon>Eukaryota</taxon>
        <taxon>Metazoa</taxon>
        <taxon>Chordata</taxon>
        <taxon>Cephalochordata</taxon>
        <taxon>Leptocardii</taxon>
        <taxon>Amphioxiformes</taxon>
        <taxon>Branchiostomatidae</taxon>
        <taxon>Branchiostoma</taxon>
    </lineage>
</organism>
<feature type="compositionally biased region" description="Polar residues" evidence="8">
    <location>
        <begin position="148"/>
        <end position="157"/>
    </location>
</feature>
<evidence type="ECO:0000256" key="7">
    <source>
        <dbReference type="ARBA" id="ARBA00023157"/>
    </source>
</evidence>
<dbReference type="Gene3D" id="2.60.120.260">
    <property type="entry name" value="Galactose-binding domain-like"/>
    <property type="match status" value="2"/>
</dbReference>
<dbReference type="GO" id="GO:0042806">
    <property type="term" value="F:fucose binding"/>
    <property type="evidence" value="ECO:0007669"/>
    <property type="project" value="UniProtKB-ARBA"/>
</dbReference>
<reference evidence="11" key="1">
    <citation type="submission" date="2025-08" db="UniProtKB">
        <authorList>
            <consortium name="RefSeq"/>
        </authorList>
    </citation>
    <scope>IDENTIFICATION</scope>
    <source>
        <tissue evidence="11">Gonad</tissue>
    </source>
</reference>